<dbReference type="InterPro" id="IPR000515">
    <property type="entry name" value="MetI-like"/>
</dbReference>
<comment type="similarity">
    <text evidence="7">Belongs to the binding-protein-dependent transport system permease family.</text>
</comment>
<keyword evidence="4 7" id="KW-0812">Transmembrane</keyword>
<feature type="transmembrane region" description="Helical" evidence="7">
    <location>
        <begin position="255"/>
        <end position="276"/>
    </location>
</feature>
<dbReference type="Pfam" id="PF19300">
    <property type="entry name" value="BPD_transp_1_N"/>
    <property type="match status" value="1"/>
</dbReference>
<sequence length="338" mass="36399">MLKYILKRILQAIPVLLGVSVIVFLIMRVFSADPAPVVLGQHATPEAMQAWRDAQGLNDPIIVQYFDFLFGAIRGDLGESYYTHTPVLQELMARFPATVELALVAIVIAAVAGIALGVLSATHKNTAIDGIATILALVGVSMPIFWLGVLLIILFAGVLHVLPSSGRIDPLLQPVGGTGLYLLDTLLSGDFEAFGDALSHIILPALALSMYSMAVITRMTRSSMLETLNEDYVRTARAKGLKLGRVHRHHALRCAMLPVTTVIGLQLGSLLGGAMLTETVFAWPGLGKYVVDCILKSDFPVVQGAVLLIGVIFIAINLIVDVVYAYLDPRITYAKEEG</sequence>
<dbReference type="PANTHER" id="PTHR43163:SF6">
    <property type="entry name" value="DIPEPTIDE TRANSPORT SYSTEM PERMEASE PROTEIN DPPB-RELATED"/>
    <property type="match status" value="1"/>
</dbReference>
<dbReference type="GO" id="GO:0055085">
    <property type="term" value="P:transmembrane transport"/>
    <property type="evidence" value="ECO:0007669"/>
    <property type="project" value="InterPro"/>
</dbReference>
<feature type="transmembrane region" description="Helical" evidence="7">
    <location>
        <begin position="305"/>
        <end position="327"/>
    </location>
</feature>
<feature type="transmembrane region" description="Helical" evidence="7">
    <location>
        <begin position="12"/>
        <end position="30"/>
    </location>
</feature>
<dbReference type="PROSITE" id="PS50928">
    <property type="entry name" value="ABC_TM1"/>
    <property type="match status" value="1"/>
</dbReference>
<dbReference type="Pfam" id="PF00528">
    <property type="entry name" value="BPD_transp_1"/>
    <property type="match status" value="1"/>
</dbReference>
<keyword evidence="6 7" id="KW-0472">Membrane</keyword>
<dbReference type="InterPro" id="IPR035906">
    <property type="entry name" value="MetI-like_sf"/>
</dbReference>
<evidence type="ECO:0000256" key="4">
    <source>
        <dbReference type="ARBA" id="ARBA00022692"/>
    </source>
</evidence>
<name>A0A3E4QPY9_9ACTN</name>
<dbReference type="RefSeq" id="WP_117679985.1">
    <property type="nucleotide sequence ID" value="NZ_CALJOO010000104.1"/>
</dbReference>
<dbReference type="SUPFAM" id="SSF161098">
    <property type="entry name" value="MetI-like"/>
    <property type="match status" value="1"/>
</dbReference>
<protein>
    <submittedName>
        <fullName evidence="9">ABC transporter permease</fullName>
    </submittedName>
</protein>
<accession>A0A3E4QPY9</accession>
<keyword evidence="3" id="KW-1003">Cell membrane</keyword>
<evidence type="ECO:0000256" key="5">
    <source>
        <dbReference type="ARBA" id="ARBA00022989"/>
    </source>
</evidence>
<dbReference type="PANTHER" id="PTHR43163">
    <property type="entry name" value="DIPEPTIDE TRANSPORT SYSTEM PERMEASE PROTEIN DPPB-RELATED"/>
    <property type="match status" value="1"/>
</dbReference>
<organism evidence="9 10">
    <name type="scientific">Collinsella tanakaei</name>
    <dbReference type="NCBI Taxonomy" id="626935"/>
    <lineage>
        <taxon>Bacteria</taxon>
        <taxon>Bacillati</taxon>
        <taxon>Actinomycetota</taxon>
        <taxon>Coriobacteriia</taxon>
        <taxon>Coriobacteriales</taxon>
        <taxon>Coriobacteriaceae</taxon>
        <taxon>Collinsella</taxon>
    </lineage>
</organism>
<evidence type="ECO:0000313" key="10">
    <source>
        <dbReference type="Proteomes" id="UP000260943"/>
    </source>
</evidence>
<evidence type="ECO:0000256" key="1">
    <source>
        <dbReference type="ARBA" id="ARBA00004651"/>
    </source>
</evidence>
<proteinExistence type="inferred from homology"/>
<dbReference type="EMBL" id="QSRJ01000010">
    <property type="protein sequence ID" value="RGL08372.1"/>
    <property type="molecule type" value="Genomic_DNA"/>
</dbReference>
<evidence type="ECO:0000313" key="9">
    <source>
        <dbReference type="EMBL" id="RGL08372.1"/>
    </source>
</evidence>
<feature type="transmembrane region" description="Helical" evidence="7">
    <location>
        <begin position="101"/>
        <end position="122"/>
    </location>
</feature>
<evidence type="ECO:0000256" key="6">
    <source>
        <dbReference type="ARBA" id="ARBA00023136"/>
    </source>
</evidence>
<feature type="transmembrane region" description="Helical" evidence="7">
    <location>
        <begin position="197"/>
        <end position="216"/>
    </location>
</feature>
<evidence type="ECO:0000259" key="8">
    <source>
        <dbReference type="PROSITE" id="PS50928"/>
    </source>
</evidence>
<evidence type="ECO:0000256" key="7">
    <source>
        <dbReference type="RuleBase" id="RU363032"/>
    </source>
</evidence>
<dbReference type="AlphaFoldDB" id="A0A3E4QPY9"/>
<keyword evidence="5 7" id="KW-1133">Transmembrane helix</keyword>
<evidence type="ECO:0000256" key="2">
    <source>
        <dbReference type="ARBA" id="ARBA00022448"/>
    </source>
</evidence>
<gene>
    <name evidence="9" type="ORF">DXC81_08285</name>
</gene>
<dbReference type="InterPro" id="IPR045621">
    <property type="entry name" value="BPD_transp_1_N"/>
</dbReference>
<dbReference type="Proteomes" id="UP000260943">
    <property type="component" value="Unassembled WGS sequence"/>
</dbReference>
<feature type="transmembrane region" description="Helical" evidence="7">
    <location>
        <begin position="134"/>
        <end position="162"/>
    </location>
</feature>
<dbReference type="GO" id="GO:0005886">
    <property type="term" value="C:plasma membrane"/>
    <property type="evidence" value="ECO:0007669"/>
    <property type="project" value="UniProtKB-SubCell"/>
</dbReference>
<evidence type="ECO:0000256" key="3">
    <source>
        <dbReference type="ARBA" id="ARBA00022475"/>
    </source>
</evidence>
<feature type="domain" description="ABC transmembrane type-1" evidence="8">
    <location>
        <begin position="95"/>
        <end position="324"/>
    </location>
</feature>
<reference evidence="9 10" key="1">
    <citation type="submission" date="2018-08" db="EMBL/GenBank/DDBJ databases">
        <title>A genome reference for cultivated species of the human gut microbiota.</title>
        <authorList>
            <person name="Zou Y."/>
            <person name="Xue W."/>
            <person name="Luo G."/>
        </authorList>
    </citation>
    <scope>NUCLEOTIDE SEQUENCE [LARGE SCALE GENOMIC DNA]</scope>
    <source>
        <strain evidence="9 10">TF08-14</strain>
    </source>
</reference>
<comment type="subcellular location">
    <subcellularLocation>
        <location evidence="1 7">Cell membrane</location>
        <topology evidence="1 7">Multi-pass membrane protein</topology>
    </subcellularLocation>
</comment>
<dbReference type="CDD" id="cd06261">
    <property type="entry name" value="TM_PBP2"/>
    <property type="match status" value="1"/>
</dbReference>
<keyword evidence="2 7" id="KW-0813">Transport</keyword>
<comment type="caution">
    <text evidence="9">The sequence shown here is derived from an EMBL/GenBank/DDBJ whole genome shotgun (WGS) entry which is preliminary data.</text>
</comment>
<dbReference type="Gene3D" id="1.10.3720.10">
    <property type="entry name" value="MetI-like"/>
    <property type="match status" value="1"/>
</dbReference>